<dbReference type="Gene3D" id="3.90.1150.10">
    <property type="entry name" value="Aspartate Aminotransferase, domain 1"/>
    <property type="match status" value="1"/>
</dbReference>
<evidence type="ECO:0000256" key="5">
    <source>
        <dbReference type="ARBA" id="ARBA00050776"/>
    </source>
</evidence>
<dbReference type="EC" id="2.8.1.7" evidence="3"/>
<comment type="catalytic activity">
    <reaction evidence="5">
        <text>(sulfur carrier)-H + L-cysteine = (sulfur carrier)-SH + L-alanine</text>
        <dbReference type="Rhea" id="RHEA:43892"/>
        <dbReference type="Rhea" id="RHEA-COMP:14737"/>
        <dbReference type="Rhea" id="RHEA-COMP:14739"/>
        <dbReference type="ChEBI" id="CHEBI:29917"/>
        <dbReference type="ChEBI" id="CHEBI:35235"/>
        <dbReference type="ChEBI" id="CHEBI:57972"/>
        <dbReference type="ChEBI" id="CHEBI:64428"/>
        <dbReference type="EC" id="2.8.1.7"/>
    </reaction>
</comment>
<protein>
    <recommendedName>
        <fullName evidence="3">cysteine desulfurase</fullName>
        <ecNumber evidence="3">2.8.1.7</ecNumber>
    </recommendedName>
</protein>
<dbReference type="NCBIfam" id="TIGR01977">
    <property type="entry name" value="am_tr_V_EF2568"/>
    <property type="match status" value="1"/>
</dbReference>
<evidence type="ECO:0000256" key="2">
    <source>
        <dbReference type="ARBA" id="ARBA00010447"/>
    </source>
</evidence>
<dbReference type="Gene3D" id="3.40.640.10">
    <property type="entry name" value="Type I PLP-dependent aspartate aminotransferase-like (Major domain)"/>
    <property type="match status" value="1"/>
</dbReference>
<keyword evidence="7" id="KW-0032">Aminotransferase</keyword>
<evidence type="ECO:0000256" key="3">
    <source>
        <dbReference type="ARBA" id="ARBA00012239"/>
    </source>
</evidence>
<dbReference type="GO" id="GO:0031071">
    <property type="term" value="F:cysteine desulfurase activity"/>
    <property type="evidence" value="ECO:0007669"/>
    <property type="project" value="UniProtKB-EC"/>
</dbReference>
<dbReference type="PANTHER" id="PTHR43586">
    <property type="entry name" value="CYSTEINE DESULFURASE"/>
    <property type="match status" value="1"/>
</dbReference>
<evidence type="ECO:0000259" key="6">
    <source>
        <dbReference type="Pfam" id="PF00266"/>
    </source>
</evidence>
<name>A0AAE9MUC7_9SPIR</name>
<keyword evidence="7" id="KW-0808">Transferase</keyword>
<dbReference type="PANTHER" id="PTHR43586:SF4">
    <property type="entry name" value="ISOPENICILLIN N EPIMERASE"/>
    <property type="match status" value="1"/>
</dbReference>
<evidence type="ECO:0000256" key="1">
    <source>
        <dbReference type="ARBA" id="ARBA00001933"/>
    </source>
</evidence>
<gene>
    <name evidence="7" type="ORF">E4N74_01265</name>
</gene>
<dbReference type="SUPFAM" id="SSF53383">
    <property type="entry name" value="PLP-dependent transferases"/>
    <property type="match status" value="1"/>
</dbReference>
<dbReference type="AlphaFoldDB" id="A0AAE9MUC7"/>
<dbReference type="InterPro" id="IPR015422">
    <property type="entry name" value="PyrdxlP-dep_Trfase_small"/>
</dbReference>
<dbReference type="InterPro" id="IPR000192">
    <property type="entry name" value="Aminotrans_V_dom"/>
</dbReference>
<evidence type="ECO:0000313" key="7">
    <source>
        <dbReference type="EMBL" id="UTY34844.1"/>
    </source>
</evidence>
<reference evidence="7" key="1">
    <citation type="submission" date="2019-04" db="EMBL/GenBank/DDBJ databases">
        <title>Whole genome sequencing of oral phylogroup 2 treponemes.</title>
        <authorList>
            <person name="Chan Y."/>
            <person name="Zeng H.H."/>
            <person name="Yu X.L."/>
            <person name="Leung W.K."/>
            <person name="Watt R.M."/>
        </authorList>
    </citation>
    <scope>NUCLEOTIDE SEQUENCE</scope>
    <source>
        <strain evidence="7">OMZ 835</strain>
    </source>
</reference>
<keyword evidence="4" id="KW-0663">Pyridoxal phosphate</keyword>
<dbReference type="EMBL" id="CP038804">
    <property type="protein sequence ID" value="UTY34844.1"/>
    <property type="molecule type" value="Genomic_DNA"/>
</dbReference>
<dbReference type="InterPro" id="IPR016454">
    <property type="entry name" value="Cysteine_dSase"/>
</dbReference>
<accession>A0AAE9MUC7</accession>
<dbReference type="Proteomes" id="UP001058682">
    <property type="component" value="Chromosome"/>
</dbReference>
<proteinExistence type="inferred from homology"/>
<comment type="similarity">
    <text evidence="2">Belongs to the class-V pyridoxal-phosphate-dependent aminotransferase family. Csd subfamily.</text>
</comment>
<dbReference type="PIRSF" id="PIRSF005572">
    <property type="entry name" value="NifS"/>
    <property type="match status" value="1"/>
</dbReference>
<dbReference type="KEGG" id="tpk:JO40_07315"/>
<evidence type="ECO:0000313" key="8">
    <source>
        <dbReference type="Proteomes" id="UP001058682"/>
    </source>
</evidence>
<dbReference type="InterPro" id="IPR010969">
    <property type="entry name" value="Cys_dSase-rel_unknwn_funct"/>
</dbReference>
<sequence length="383" mass="41391">MIYLDNSATTLQKPESVAEEVFKGIASHQFGNPGRGAHSTAHAALTELFKTRQTLAKLFNIKNPLNVALCQNATAALNLVIKSLFLGKEKDTHIITTAFEHNSVLRPLYQLEKEGAELSIIPIQDGFLCYGLIEKEIKSNTKAIIVNHCSNVIGSICDLDYVYSICKKHGLILIVDASQSAGTIPIDASKYDQSIFCFTGHKGLYGPQGTGGIIVNGTFDFSPVFSGGSGVHSFDKTHPSEMPDIFEAGTMNVPSFMGLNAGASYVLKMGVNSIQKKLADLKLSFIEEIKTVPNIKIYGNPWSEKTGAVIGINIGDIPSGEISRLLDEEFGIASRPGAHCAPLVHKALGTEEQGIVRFSFSSFNTFEEVKQAAEALKQIAKHS</sequence>
<comment type="cofactor">
    <cofactor evidence="1">
        <name>pyridoxal 5'-phosphate</name>
        <dbReference type="ChEBI" id="CHEBI:597326"/>
    </cofactor>
</comment>
<evidence type="ECO:0000256" key="4">
    <source>
        <dbReference type="ARBA" id="ARBA00022898"/>
    </source>
</evidence>
<organism evidence="7 8">
    <name type="scientific">Treponema putidum</name>
    <dbReference type="NCBI Taxonomy" id="221027"/>
    <lineage>
        <taxon>Bacteria</taxon>
        <taxon>Pseudomonadati</taxon>
        <taxon>Spirochaetota</taxon>
        <taxon>Spirochaetia</taxon>
        <taxon>Spirochaetales</taxon>
        <taxon>Treponemataceae</taxon>
        <taxon>Treponema</taxon>
    </lineage>
</organism>
<dbReference type="RefSeq" id="WP_044979741.1">
    <property type="nucleotide sequence ID" value="NZ_CP009228.1"/>
</dbReference>
<dbReference type="InterPro" id="IPR015421">
    <property type="entry name" value="PyrdxlP-dep_Trfase_major"/>
</dbReference>
<dbReference type="GO" id="GO:0008483">
    <property type="term" value="F:transaminase activity"/>
    <property type="evidence" value="ECO:0007669"/>
    <property type="project" value="UniProtKB-KW"/>
</dbReference>
<dbReference type="InterPro" id="IPR015424">
    <property type="entry name" value="PyrdxlP-dep_Trfase"/>
</dbReference>
<dbReference type="Pfam" id="PF00266">
    <property type="entry name" value="Aminotran_5"/>
    <property type="match status" value="1"/>
</dbReference>
<feature type="domain" description="Aminotransferase class V" evidence="6">
    <location>
        <begin position="2"/>
        <end position="371"/>
    </location>
</feature>